<dbReference type="InterPro" id="IPR052235">
    <property type="entry name" value="Nephronectin_domain"/>
</dbReference>
<evidence type="ECO:0000256" key="1">
    <source>
        <dbReference type="ARBA" id="ARBA00022536"/>
    </source>
</evidence>
<protein>
    <submittedName>
        <fullName evidence="8">EGF-like domain-containing protein</fullName>
    </submittedName>
</protein>
<evidence type="ECO:0000313" key="8">
    <source>
        <dbReference type="WBParaSite" id="ALUE_0000976901-mRNA-1"/>
    </source>
</evidence>
<dbReference type="SUPFAM" id="SSF57196">
    <property type="entry name" value="EGF/Laminin"/>
    <property type="match status" value="1"/>
</dbReference>
<dbReference type="PROSITE" id="PS50026">
    <property type="entry name" value="EGF_3"/>
    <property type="match status" value="4"/>
</dbReference>
<name>A0A9J2PKB3_ASCLU</name>
<dbReference type="CDD" id="cd00112">
    <property type="entry name" value="LDLa"/>
    <property type="match status" value="2"/>
</dbReference>
<dbReference type="PROSITE" id="PS50068">
    <property type="entry name" value="LDLRA_2"/>
    <property type="match status" value="4"/>
</dbReference>
<proteinExistence type="predicted"/>
<keyword evidence="1 5" id="KW-0245">EGF-like domain</keyword>
<dbReference type="SMART" id="SM00192">
    <property type="entry name" value="LDLa"/>
    <property type="match status" value="4"/>
</dbReference>
<evidence type="ECO:0000256" key="3">
    <source>
        <dbReference type="ARBA" id="ARBA00022737"/>
    </source>
</evidence>
<organism evidence="7 8">
    <name type="scientific">Ascaris lumbricoides</name>
    <name type="common">Giant roundworm</name>
    <dbReference type="NCBI Taxonomy" id="6252"/>
    <lineage>
        <taxon>Eukaryota</taxon>
        <taxon>Metazoa</taxon>
        <taxon>Ecdysozoa</taxon>
        <taxon>Nematoda</taxon>
        <taxon>Chromadorea</taxon>
        <taxon>Rhabditida</taxon>
        <taxon>Spirurina</taxon>
        <taxon>Ascaridomorpha</taxon>
        <taxon>Ascaridoidea</taxon>
        <taxon>Ascarididae</taxon>
        <taxon>Ascaris</taxon>
    </lineage>
</organism>
<dbReference type="Pfam" id="PF07645">
    <property type="entry name" value="EGF_CA"/>
    <property type="match status" value="4"/>
</dbReference>
<keyword evidence="4" id="KW-1015">Disulfide bond</keyword>
<keyword evidence="2" id="KW-0732">Signal</keyword>
<dbReference type="PANTHER" id="PTHR24050:SF28">
    <property type="entry name" value="UROMODULIN-LIKE"/>
    <property type="match status" value="1"/>
</dbReference>
<feature type="domain" description="EGF-like" evidence="6">
    <location>
        <begin position="349"/>
        <end position="388"/>
    </location>
</feature>
<comment type="caution">
    <text evidence="5">Lacks conserved residue(s) required for the propagation of feature annotation.</text>
</comment>
<dbReference type="PRINTS" id="PR00261">
    <property type="entry name" value="LDLRECEPTOR"/>
</dbReference>
<dbReference type="SMART" id="SM00181">
    <property type="entry name" value="EGF"/>
    <property type="match status" value="5"/>
</dbReference>
<reference evidence="8" key="1">
    <citation type="submission" date="2023-03" db="UniProtKB">
        <authorList>
            <consortium name="WormBaseParasite"/>
        </authorList>
    </citation>
    <scope>IDENTIFICATION</scope>
</reference>
<evidence type="ECO:0000256" key="5">
    <source>
        <dbReference type="PROSITE-ProRule" id="PRU00076"/>
    </source>
</evidence>
<dbReference type="SUPFAM" id="SSF57424">
    <property type="entry name" value="LDL receptor-like module"/>
    <property type="match status" value="4"/>
</dbReference>
<dbReference type="Gene3D" id="4.10.400.10">
    <property type="entry name" value="Low-density Lipoprotein Receptor"/>
    <property type="match status" value="4"/>
</dbReference>
<keyword evidence="7" id="KW-1185">Reference proteome</keyword>
<feature type="domain" description="EGF-like" evidence="6">
    <location>
        <begin position="486"/>
        <end position="524"/>
    </location>
</feature>
<dbReference type="WBParaSite" id="ALUE_0000976901-mRNA-1">
    <property type="protein sequence ID" value="ALUE_0000976901-mRNA-1"/>
    <property type="gene ID" value="ALUE_0000976901"/>
</dbReference>
<keyword evidence="3" id="KW-0677">Repeat</keyword>
<dbReference type="InterPro" id="IPR009030">
    <property type="entry name" value="Growth_fac_rcpt_cys_sf"/>
</dbReference>
<dbReference type="Proteomes" id="UP000036681">
    <property type="component" value="Unplaced"/>
</dbReference>
<dbReference type="InterPro" id="IPR000152">
    <property type="entry name" value="EGF-type_Asp/Asn_hydroxyl_site"/>
</dbReference>
<dbReference type="SUPFAM" id="SSF57184">
    <property type="entry name" value="Growth factor receptor domain"/>
    <property type="match status" value="1"/>
</dbReference>
<dbReference type="InterPro" id="IPR002172">
    <property type="entry name" value="LDrepeatLR_classA_rpt"/>
</dbReference>
<dbReference type="Gene3D" id="2.10.25.10">
    <property type="entry name" value="Laminin"/>
    <property type="match status" value="4"/>
</dbReference>
<dbReference type="InterPro" id="IPR049883">
    <property type="entry name" value="NOTCH1_EGF-like"/>
</dbReference>
<evidence type="ECO:0000256" key="4">
    <source>
        <dbReference type="ARBA" id="ARBA00023157"/>
    </source>
</evidence>
<evidence type="ECO:0000256" key="2">
    <source>
        <dbReference type="ARBA" id="ARBA00022729"/>
    </source>
</evidence>
<dbReference type="PANTHER" id="PTHR24050">
    <property type="entry name" value="PA14 DOMAIN-CONTAINING PROTEIN"/>
    <property type="match status" value="1"/>
</dbReference>
<accession>A0A9J2PKB3</accession>
<dbReference type="AlphaFoldDB" id="A0A9J2PKB3"/>
<dbReference type="InterPro" id="IPR036055">
    <property type="entry name" value="LDL_receptor-like_sf"/>
</dbReference>
<dbReference type="InterPro" id="IPR000742">
    <property type="entry name" value="EGF"/>
</dbReference>
<dbReference type="CDD" id="cd00054">
    <property type="entry name" value="EGF_CA"/>
    <property type="match status" value="2"/>
</dbReference>
<dbReference type="InterPro" id="IPR001881">
    <property type="entry name" value="EGF-like_Ca-bd_dom"/>
</dbReference>
<dbReference type="GO" id="GO:0005509">
    <property type="term" value="F:calcium ion binding"/>
    <property type="evidence" value="ECO:0007669"/>
    <property type="project" value="InterPro"/>
</dbReference>
<feature type="domain" description="EGF-like" evidence="6">
    <location>
        <begin position="537"/>
        <end position="575"/>
    </location>
</feature>
<evidence type="ECO:0000259" key="6">
    <source>
        <dbReference type="PROSITE" id="PS50026"/>
    </source>
</evidence>
<sequence>MGIQKKFLPRQEKPEEEYLFSECLPWQFDCQFGSPKCISQYKVNDGAIDCASGFDEGCPPHNFVCADKSACIEFSKYQDGVAHCKDKSDEPCPAGHFLCNDHSKCIDGSHFQDGVADCKDGSDEECTITQFECLCGSIRCVDVERVKDGKNDCDDGSDERTLSATNSFKCPDGSPARTAKLLNDSAQQSIYTASITQCNDSSLCRETLGEMCIVVGGSQHCVCKKGTVRPQGTPRCVPEPLLQQYLNNIIGNCTEIQHELIEVYGPRISFHTESSYGSYAAHSVHRTIERKEEVCDPTKSKPCKGYGEVCITDSNGRSRCACPNNGTRVDGVCLRLNSYNKSRKQLYFTVNECASAELNDCDENASCMDSVFSYECFCNEGYIDASSSPTTRPGIKCIKLVNECASRALHNCDPNAECIDKPIGYTCRCRSGFIDASEGGARQPGRKCHKRELFIVSFACSLAIRDIYGSAVSTHILPDDSDHGLVVNECASRALHNCDPNAECIDKPIGYTCRCRSGFIDASEGGARQPGRKCHKLVNECSAGLADCDPHADCIDVTNGYTCQCQNGFKDVSNDPINKPGRICAQR</sequence>
<dbReference type="SMART" id="SM00179">
    <property type="entry name" value="EGF_CA"/>
    <property type="match status" value="4"/>
</dbReference>
<dbReference type="PROSITE" id="PS00010">
    <property type="entry name" value="ASX_HYDROXYL"/>
    <property type="match status" value="4"/>
</dbReference>
<evidence type="ECO:0000313" key="7">
    <source>
        <dbReference type="Proteomes" id="UP000036681"/>
    </source>
</evidence>
<feature type="domain" description="EGF-like" evidence="6">
    <location>
        <begin position="400"/>
        <end position="438"/>
    </location>
</feature>